<dbReference type="EMBL" id="CP020946">
    <property type="protein sequence ID" value="ASD63443.1"/>
    <property type="molecule type" value="Genomic_DNA"/>
</dbReference>
<sequence>MKLLFSVVTATVLFSLQSLAAAPSYKVNMRVGLKGASPISINTVAKSGKKSFVSEISDDGQSETLVEVFARKSQVNKKDGLYMDVTVTKRVRGQKKLAERAQIFAPDNQEMEFGMNSKGRTAGNLSLAVMAHQL</sequence>
<evidence type="ECO:0000313" key="3">
    <source>
        <dbReference type="Proteomes" id="UP000197003"/>
    </source>
</evidence>
<dbReference type="Proteomes" id="UP000197003">
    <property type="component" value="Chromosome"/>
</dbReference>
<dbReference type="AlphaFoldDB" id="A0A1Z3N7I4"/>
<accession>A0A1Z3N7I4</accession>
<dbReference type="OrthoDB" id="5294572at2"/>
<proteinExistence type="predicted"/>
<evidence type="ECO:0000313" key="2">
    <source>
        <dbReference type="EMBL" id="ASD63443.1"/>
    </source>
</evidence>
<protein>
    <submittedName>
        <fullName evidence="2">Uncharacterized protein</fullName>
    </submittedName>
</protein>
<feature type="chain" id="PRO_5012215943" evidence="1">
    <location>
        <begin position="21"/>
        <end position="134"/>
    </location>
</feature>
<name>A0A1Z3N7I4_BDEBC</name>
<dbReference type="RefSeq" id="WP_088564981.1">
    <property type="nucleotide sequence ID" value="NZ_CP020946.1"/>
</dbReference>
<gene>
    <name evidence="2" type="ORF">B9G79_07605</name>
</gene>
<reference evidence="2 3" key="1">
    <citation type="submission" date="2017-04" db="EMBL/GenBank/DDBJ databases">
        <title>Whole genome sequence of Bdellovibrio bacteriovorus strain SSB218315.</title>
        <authorList>
            <person name="Oyedara O."/>
            <person name="Rodriguez-Perez M.A."/>
        </authorList>
    </citation>
    <scope>NUCLEOTIDE SEQUENCE [LARGE SCALE GENOMIC DNA]</scope>
    <source>
        <strain evidence="2 3">SSB218315</strain>
    </source>
</reference>
<evidence type="ECO:0000256" key="1">
    <source>
        <dbReference type="SAM" id="SignalP"/>
    </source>
</evidence>
<organism evidence="2 3">
    <name type="scientific">Bdellovibrio bacteriovorus</name>
    <dbReference type="NCBI Taxonomy" id="959"/>
    <lineage>
        <taxon>Bacteria</taxon>
        <taxon>Pseudomonadati</taxon>
        <taxon>Bdellovibrionota</taxon>
        <taxon>Bdellovibrionia</taxon>
        <taxon>Bdellovibrionales</taxon>
        <taxon>Pseudobdellovibrionaceae</taxon>
        <taxon>Bdellovibrio</taxon>
    </lineage>
</organism>
<keyword evidence="1" id="KW-0732">Signal</keyword>
<feature type="signal peptide" evidence="1">
    <location>
        <begin position="1"/>
        <end position="20"/>
    </location>
</feature>